<dbReference type="EMBL" id="QUMX01000019">
    <property type="protein sequence ID" value="REG45810.1"/>
    <property type="molecule type" value="Genomic_DNA"/>
</dbReference>
<reference evidence="2 3" key="1">
    <citation type="submission" date="2018-08" db="EMBL/GenBank/DDBJ databases">
        <title>Genomic Encyclopedia of Archaeal and Bacterial Type Strains, Phase II (KMG-II): from individual species to whole genera.</title>
        <authorList>
            <person name="Goeker M."/>
        </authorList>
    </citation>
    <scope>NUCLEOTIDE SEQUENCE [LARGE SCALE GENOMIC DNA]</scope>
    <source>
        <strain evidence="2 3">DSM 582</strain>
    </source>
</reference>
<sequence>MQWILQRFEDTQKLADALDRLGISYSWHKVVPFVGDLVPEPEVRDPQAVVMFGSYTLWRYAEAKGFHPGVFRVAPFVHEKPWQPFMLNGPDATFLRVGEIEAGLPDDGRHWFIRPVADSKEQAGNVKTAAEIRETARKVMSLDPGEIPNGSLRPDTLMMLTPPARILKEWRIWIVNGDVVTYSLYKEGARVTYRHEIDQDALEFAQTLARLNGGYSPAYVMDICRTEEGLRLVETNCINAAGFYAADLMKLAAMIDGMACTVGKR</sequence>
<organism evidence="2 3">
    <name type="scientific">Paracoccus versutus</name>
    <name type="common">Thiobacillus versutus</name>
    <dbReference type="NCBI Taxonomy" id="34007"/>
    <lineage>
        <taxon>Bacteria</taxon>
        <taxon>Pseudomonadati</taxon>
        <taxon>Pseudomonadota</taxon>
        <taxon>Alphaproteobacteria</taxon>
        <taxon>Rhodobacterales</taxon>
        <taxon>Paracoccaceae</taxon>
        <taxon>Paracoccus</taxon>
    </lineage>
</organism>
<dbReference type="InterPro" id="IPR025643">
    <property type="entry name" value="R2K_3"/>
</dbReference>
<feature type="domain" description="ATP-grasp" evidence="1">
    <location>
        <begin position="96"/>
        <end position="254"/>
    </location>
</feature>
<dbReference type="Proteomes" id="UP000256794">
    <property type="component" value="Unassembled WGS sequence"/>
</dbReference>
<dbReference type="RefSeq" id="WP_036753059.1">
    <property type="nucleotide sequence ID" value="NZ_CP035286.1"/>
</dbReference>
<dbReference type="Pfam" id="PF14243">
    <property type="entry name" value="R2K_3"/>
    <property type="match status" value="1"/>
</dbReference>
<evidence type="ECO:0000259" key="1">
    <source>
        <dbReference type="Pfam" id="PF14243"/>
    </source>
</evidence>
<gene>
    <name evidence="2" type="ORF">ATH84_101978</name>
</gene>
<proteinExistence type="predicted"/>
<keyword evidence="3" id="KW-1185">Reference proteome</keyword>
<comment type="caution">
    <text evidence="2">The sequence shown here is derived from an EMBL/GenBank/DDBJ whole genome shotgun (WGS) entry which is preliminary data.</text>
</comment>
<protein>
    <submittedName>
        <fullName evidence="2">Uncharacterized protein DUF4343</fullName>
    </submittedName>
</protein>
<name>A0AAQ0HHG6_PARVE</name>
<evidence type="ECO:0000313" key="3">
    <source>
        <dbReference type="Proteomes" id="UP000256794"/>
    </source>
</evidence>
<evidence type="ECO:0000313" key="2">
    <source>
        <dbReference type="EMBL" id="REG45810.1"/>
    </source>
</evidence>
<dbReference type="AlphaFoldDB" id="A0AAQ0HHG6"/>
<accession>A0AAQ0HHG6</accession>